<protein>
    <submittedName>
        <fullName evidence="1">Uncharacterized protein</fullName>
    </submittedName>
</protein>
<dbReference type="RefSeq" id="WP_018301259.1">
    <property type="nucleotide sequence ID" value="NZ_KB902276.1"/>
</dbReference>
<dbReference type="EMBL" id="AONG01000008">
    <property type="protein sequence ID" value="KIQ69809.1"/>
    <property type="molecule type" value="Genomic_DNA"/>
</dbReference>
<proteinExistence type="predicted"/>
<dbReference type="AlphaFoldDB" id="A0A0D0Q5R0"/>
<name>A0A0D0Q5R0_9RHOB</name>
<reference evidence="1 2" key="1">
    <citation type="submission" date="2013-01" db="EMBL/GenBank/DDBJ databases">
        <authorList>
            <person name="Fiebig A."/>
            <person name="Goeker M."/>
            <person name="Klenk H.-P.P."/>
        </authorList>
    </citation>
    <scope>NUCLEOTIDE SEQUENCE [LARGE SCALE GENOMIC DNA]</scope>
    <source>
        <strain evidence="1 2">DSM 24838</strain>
    </source>
</reference>
<dbReference type="STRING" id="1123501.Wenmar_01379"/>
<sequence length="59" mass="6354">MSDLTDADFEAALEARGLTPDAADREGALAIARYLDRCTRLLREAEGADAGAEARDDRD</sequence>
<organism evidence="1 2">
    <name type="scientific">Wenxinia marina DSM 24838</name>
    <dbReference type="NCBI Taxonomy" id="1123501"/>
    <lineage>
        <taxon>Bacteria</taxon>
        <taxon>Pseudomonadati</taxon>
        <taxon>Pseudomonadota</taxon>
        <taxon>Alphaproteobacteria</taxon>
        <taxon>Rhodobacterales</taxon>
        <taxon>Roseobacteraceae</taxon>
        <taxon>Wenxinia</taxon>
    </lineage>
</organism>
<evidence type="ECO:0000313" key="2">
    <source>
        <dbReference type="Proteomes" id="UP000035100"/>
    </source>
</evidence>
<dbReference type="Proteomes" id="UP000035100">
    <property type="component" value="Unassembled WGS sequence"/>
</dbReference>
<comment type="caution">
    <text evidence="1">The sequence shown here is derived from an EMBL/GenBank/DDBJ whole genome shotgun (WGS) entry which is preliminary data.</text>
</comment>
<accession>A0A0D0Q5R0</accession>
<keyword evidence="2" id="KW-1185">Reference proteome</keyword>
<evidence type="ECO:0000313" key="1">
    <source>
        <dbReference type="EMBL" id="KIQ69809.1"/>
    </source>
</evidence>
<gene>
    <name evidence="1" type="ORF">Wenmar_01379</name>
</gene>